<keyword evidence="4" id="KW-0808">Transferase</keyword>
<dbReference type="PANTHER" id="PTHR12129:SF17">
    <property type="entry name" value="HEPARAN SULFATE 2-O-SULFOTRANSFERASE 1"/>
    <property type="match status" value="1"/>
</dbReference>
<dbReference type="GO" id="GO:0004394">
    <property type="term" value="F:heparan sulfate 2-sulfotransferase activity"/>
    <property type="evidence" value="ECO:0007669"/>
    <property type="project" value="TreeGrafter"/>
</dbReference>
<keyword evidence="5 12" id="KW-0812">Transmembrane</keyword>
<evidence type="ECO:0000313" key="14">
    <source>
        <dbReference type="Proteomes" id="UP001431783"/>
    </source>
</evidence>
<comment type="caution">
    <text evidence="13">The sequence shown here is derived from an EMBL/GenBank/DDBJ whole genome shotgun (WGS) entry which is preliminary data.</text>
</comment>
<evidence type="ECO:0000256" key="5">
    <source>
        <dbReference type="ARBA" id="ARBA00022692"/>
    </source>
</evidence>
<evidence type="ECO:0000256" key="9">
    <source>
        <dbReference type="ARBA" id="ARBA00023136"/>
    </source>
</evidence>
<protein>
    <recommendedName>
        <fullName evidence="15">Heparin sulfate O-sulfotransferase</fullName>
    </recommendedName>
</protein>
<dbReference type="GO" id="GO:0015012">
    <property type="term" value="P:heparan sulfate proteoglycan biosynthetic process"/>
    <property type="evidence" value="ECO:0007669"/>
    <property type="project" value="UniProtKB-ARBA"/>
</dbReference>
<keyword evidence="9 12" id="KW-0472">Membrane</keyword>
<evidence type="ECO:0008006" key="15">
    <source>
        <dbReference type="Google" id="ProtNLM"/>
    </source>
</evidence>
<gene>
    <name evidence="13" type="ORF">WA026_003533</name>
</gene>
<name>A0AAW1THM5_9CUCU</name>
<evidence type="ECO:0000256" key="8">
    <source>
        <dbReference type="ARBA" id="ARBA00023034"/>
    </source>
</evidence>
<proteinExistence type="inferred from homology"/>
<comment type="subcellular location">
    <subcellularLocation>
        <location evidence="1">Golgi apparatus membrane</location>
        <topology evidence="1">Single-pass type II membrane protein</topology>
    </subcellularLocation>
</comment>
<dbReference type="InterPro" id="IPR005331">
    <property type="entry name" value="Sulfotransferase"/>
</dbReference>
<comment type="subunit">
    <text evidence="3">Homotrimer.</text>
</comment>
<dbReference type="Pfam" id="PF03567">
    <property type="entry name" value="Sulfotransfer_2"/>
    <property type="match status" value="1"/>
</dbReference>
<evidence type="ECO:0000313" key="13">
    <source>
        <dbReference type="EMBL" id="KAK9869801.1"/>
    </source>
</evidence>
<dbReference type="EMBL" id="JARQZJ010000001">
    <property type="protein sequence ID" value="KAK9869801.1"/>
    <property type="molecule type" value="Genomic_DNA"/>
</dbReference>
<keyword evidence="14" id="KW-1185">Reference proteome</keyword>
<dbReference type="InterPro" id="IPR027417">
    <property type="entry name" value="P-loop_NTPase"/>
</dbReference>
<evidence type="ECO:0000256" key="2">
    <source>
        <dbReference type="ARBA" id="ARBA00010569"/>
    </source>
</evidence>
<organism evidence="13 14">
    <name type="scientific">Henosepilachna vigintioctopunctata</name>
    <dbReference type="NCBI Taxonomy" id="420089"/>
    <lineage>
        <taxon>Eukaryota</taxon>
        <taxon>Metazoa</taxon>
        <taxon>Ecdysozoa</taxon>
        <taxon>Arthropoda</taxon>
        <taxon>Hexapoda</taxon>
        <taxon>Insecta</taxon>
        <taxon>Pterygota</taxon>
        <taxon>Neoptera</taxon>
        <taxon>Endopterygota</taxon>
        <taxon>Coleoptera</taxon>
        <taxon>Polyphaga</taxon>
        <taxon>Cucujiformia</taxon>
        <taxon>Coccinelloidea</taxon>
        <taxon>Coccinellidae</taxon>
        <taxon>Epilachninae</taxon>
        <taxon>Epilachnini</taxon>
        <taxon>Henosepilachna</taxon>
    </lineage>
</organism>
<dbReference type="SUPFAM" id="SSF52540">
    <property type="entry name" value="P-loop containing nucleoside triphosphate hydrolases"/>
    <property type="match status" value="1"/>
</dbReference>
<accession>A0AAW1THM5</accession>
<evidence type="ECO:0000256" key="11">
    <source>
        <dbReference type="ARBA" id="ARBA00023180"/>
    </source>
</evidence>
<evidence type="ECO:0000256" key="12">
    <source>
        <dbReference type="SAM" id="Phobius"/>
    </source>
</evidence>
<comment type="similarity">
    <text evidence="2">Belongs to the sulfotransferase 3 family.</text>
</comment>
<dbReference type="PANTHER" id="PTHR12129">
    <property type="entry name" value="HEPARAN SULFATE 2-O-SULFOTRANSFERASE"/>
    <property type="match status" value="1"/>
</dbReference>
<reference evidence="13 14" key="1">
    <citation type="submission" date="2023-03" db="EMBL/GenBank/DDBJ databases">
        <title>Genome insight into feeding habits of ladybird beetles.</title>
        <authorList>
            <person name="Li H.-S."/>
            <person name="Huang Y.-H."/>
            <person name="Pang H."/>
        </authorList>
    </citation>
    <scope>NUCLEOTIDE SEQUENCE [LARGE SCALE GENOMIC DNA]</scope>
    <source>
        <strain evidence="13">SYSU_2023b</strain>
        <tissue evidence="13">Whole body</tissue>
    </source>
</reference>
<keyword evidence="8" id="KW-0333">Golgi apparatus</keyword>
<keyword evidence="7 12" id="KW-1133">Transmembrane helix</keyword>
<keyword evidence="11" id="KW-0325">Glycoprotein</keyword>
<evidence type="ECO:0000256" key="3">
    <source>
        <dbReference type="ARBA" id="ARBA00011233"/>
    </source>
</evidence>
<evidence type="ECO:0000256" key="7">
    <source>
        <dbReference type="ARBA" id="ARBA00022989"/>
    </source>
</evidence>
<evidence type="ECO:0000256" key="4">
    <source>
        <dbReference type="ARBA" id="ARBA00022679"/>
    </source>
</evidence>
<dbReference type="FunFam" id="3.40.50.300:FF:001418">
    <property type="entry name" value="Heparan sulfate 2-o-sulfotransferase"/>
    <property type="match status" value="1"/>
</dbReference>
<dbReference type="InterPro" id="IPR007734">
    <property type="entry name" value="Heparan_SO4_2-O-STrfase"/>
</dbReference>
<evidence type="ECO:0000256" key="6">
    <source>
        <dbReference type="ARBA" id="ARBA00022968"/>
    </source>
</evidence>
<keyword evidence="6" id="KW-0735">Signal-anchor</keyword>
<feature type="transmembrane region" description="Helical" evidence="12">
    <location>
        <begin position="6"/>
        <end position="26"/>
    </location>
</feature>
<evidence type="ECO:0000256" key="1">
    <source>
        <dbReference type="ARBA" id="ARBA00004323"/>
    </source>
</evidence>
<evidence type="ECO:0000256" key="10">
    <source>
        <dbReference type="ARBA" id="ARBA00023157"/>
    </source>
</evidence>
<dbReference type="GO" id="GO:0000139">
    <property type="term" value="C:Golgi membrane"/>
    <property type="evidence" value="ECO:0007669"/>
    <property type="project" value="UniProtKB-SubCell"/>
</dbReference>
<dbReference type="Gene3D" id="3.40.50.300">
    <property type="entry name" value="P-loop containing nucleotide triphosphate hydrolases"/>
    <property type="match status" value="1"/>
</dbReference>
<dbReference type="Proteomes" id="UP001431783">
    <property type="component" value="Unassembled WGS sequence"/>
</dbReference>
<dbReference type="AlphaFoldDB" id="A0AAW1THM5"/>
<sequence>MFLPKIGLFGLLLIFVISSLIIIYQIQILKLHDKIYALESSLNENVATQNRQEKIHDDTVIIYNRVPKTASTSFVGIAYDLCKKNNFHVLHVNVTANSHVLSLNNQFELAKNVTHWTAMKPALYHGHFAYFDFPKLGFPKPLYINLIRRPLDRFISYYYFVRYGDNYRPYLVRKKHGNTMSFDECVARKLPECDPNNLWLQVPFFCGHAANCRKPGNKWALAEAKKNIVTNYLLVGVTEELQDFISLLEITIPRMFKGALDHYLNSNKSHLRKTIQKEVPSEKTIKIIKESPIWQMENELYDFALEYFHFVKKYTLKDRNQKVVYEKVRPKYTW</sequence>
<keyword evidence="10" id="KW-1015">Disulfide bond</keyword>